<name>A0A1I6G3I7_9RHOB</name>
<accession>A0A1I6G3I7</accession>
<gene>
    <name evidence="1" type="ORF">SAMN04488005_1018</name>
</gene>
<reference evidence="2" key="1">
    <citation type="submission" date="2016-10" db="EMBL/GenBank/DDBJ databases">
        <authorList>
            <person name="Varghese N."/>
            <person name="Submissions S."/>
        </authorList>
    </citation>
    <scope>NUCLEOTIDE SEQUENCE [LARGE SCALE GENOMIC DNA]</scope>
    <source>
        <strain evidence="2">DSM 26879</strain>
    </source>
</reference>
<dbReference type="Proteomes" id="UP000199478">
    <property type="component" value="Unassembled WGS sequence"/>
</dbReference>
<keyword evidence="2" id="KW-1185">Reference proteome</keyword>
<protein>
    <recommendedName>
        <fullName evidence="3">Phosphoadenosine phosphosulfate reductase</fullName>
    </recommendedName>
</protein>
<organism evidence="1 2">
    <name type="scientific">Yoonia tamlensis</name>
    <dbReference type="NCBI Taxonomy" id="390270"/>
    <lineage>
        <taxon>Bacteria</taxon>
        <taxon>Pseudomonadati</taxon>
        <taxon>Pseudomonadota</taxon>
        <taxon>Alphaproteobacteria</taxon>
        <taxon>Rhodobacterales</taxon>
        <taxon>Paracoccaceae</taxon>
        <taxon>Yoonia</taxon>
    </lineage>
</organism>
<evidence type="ECO:0008006" key="3">
    <source>
        <dbReference type="Google" id="ProtNLM"/>
    </source>
</evidence>
<evidence type="ECO:0000313" key="2">
    <source>
        <dbReference type="Proteomes" id="UP000199478"/>
    </source>
</evidence>
<sequence>MDDKQLVFETNLTKASKNAWLAQIDEICDEFGFFEQLGKSHCAGFLEAGNNLLVTFENIQDVRDNNALAEPRGFAYVRHEGWSHLAILSYEESWFRDDAVIDFFDRMSDDAFFEDFENIVFYGAGGGGYAATAYSVAAPGATVLALRPQATLEVAHTGWDTRYRKYRRQDFTGRYGYAPDMIDGARDVFIAFDPYRRLDAGHAALFRKPHVTLVRCPLLGAELDQTFDRLGISDIMLKLAMSGDLDAKRFAQLLRARRYDDKYAMCLISRMLKIGRPRTAQMLCAYKQTRSTNPFYSRTLAAFALKKSA</sequence>
<dbReference type="EMBL" id="FOYP01000001">
    <property type="protein sequence ID" value="SFR36773.1"/>
    <property type="molecule type" value="Genomic_DNA"/>
</dbReference>
<dbReference type="STRING" id="390270.SAMN04488005_1018"/>
<proteinExistence type="predicted"/>
<dbReference type="OrthoDB" id="7840273at2"/>
<dbReference type="RefSeq" id="WP_090197223.1">
    <property type="nucleotide sequence ID" value="NZ_FOYP01000001.1"/>
</dbReference>
<dbReference type="AlphaFoldDB" id="A0A1I6G3I7"/>
<evidence type="ECO:0000313" key="1">
    <source>
        <dbReference type="EMBL" id="SFR36773.1"/>
    </source>
</evidence>